<evidence type="ECO:0000256" key="1">
    <source>
        <dbReference type="SAM" id="Phobius"/>
    </source>
</evidence>
<feature type="transmembrane region" description="Helical" evidence="1">
    <location>
        <begin position="59"/>
        <end position="77"/>
    </location>
</feature>
<evidence type="ECO:0000313" key="2">
    <source>
        <dbReference type="EMBL" id="KIC90789.1"/>
    </source>
</evidence>
<keyword evidence="1" id="KW-0812">Transmembrane</keyword>
<proteinExistence type="predicted"/>
<dbReference type="Proteomes" id="UP000031408">
    <property type="component" value="Unassembled WGS sequence"/>
</dbReference>
<keyword evidence="1" id="KW-1133">Transmembrane helix</keyword>
<reference evidence="2 3" key="1">
    <citation type="submission" date="2014-11" db="EMBL/GenBank/DDBJ databases">
        <title>Genome sequence of Flavihumibacter solisilvae 3-3.</title>
        <authorList>
            <person name="Zhou G."/>
            <person name="Li M."/>
            <person name="Wang G."/>
        </authorList>
    </citation>
    <scope>NUCLEOTIDE SEQUENCE [LARGE SCALE GENOMIC DNA]</scope>
    <source>
        <strain evidence="2 3">3-3</strain>
    </source>
</reference>
<keyword evidence="1" id="KW-0472">Membrane</keyword>
<feature type="transmembrane region" description="Helical" evidence="1">
    <location>
        <begin position="89"/>
        <end position="108"/>
    </location>
</feature>
<dbReference type="AlphaFoldDB" id="A0A0C1IK11"/>
<keyword evidence="3" id="KW-1185">Reference proteome</keyword>
<sequence length="137" mass="16173">MYSIPERFRRIENLHIVFWLIKDMSWAMLWRPLGIAMIFPTLIVAVLITWQTRKLKSELYHNLAVLFWILANCYWMIVEFLDAPDHYRYYAAIPFGIGFTFIAAYYLLVKPAEKKNQKTIMINIEVPENTVKVANAG</sequence>
<dbReference type="STRING" id="1349421.OI18_22730"/>
<accession>A0A0C1IK11</accession>
<organism evidence="2 3">
    <name type="scientific">Flavihumibacter solisilvae</name>
    <dbReference type="NCBI Taxonomy" id="1349421"/>
    <lineage>
        <taxon>Bacteria</taxon>
        <taxon>Pseudomonadati</taxon>
        <taxon>Bacteroidota</taxon>
        <taxon>Chitinophagia</taxon>
        <taxon>Chitinophagales</taxon>
        <taxon>Chitinophagaceae</taxon>
        <taxon>Flavihumibacter</taxon>
    </lineage>
</organism>
<protein>
    <submittedName>
        <fullName evidence="2">Uncharacterized protein</fullName>
    </submittedName>
</protein>
<name>A0A0C1IK11_9BACT</name>
<dbReference type="EMBL" id="JSVC01000045">
    <property type="protein sequence ID" value="KIC90789.1"/>
    <property type="molecule type" value="Genomic_DNA"/>
</dbReference>
<feature type="transmembrane region" description="Helical" evidence="1">
    <location>
        <begin position="29"/>
        <end position="50"/>
    </location>
</feature>
<evidence type="ECO:0000313" key="3">
    <source>
        <dbReference type="Proteomes" id="UP000031408"/>
    </source>
</evidence>
<gene>
    <name evidence="2" type="ORF">OI18_22730</name>
</gene>
<comment type="caution">
    <text evidence="2">The sequence shown here is derived from an EMBL/GenBank/DDBJ whole genome shotgun (WGS) entry which is preliminary data.</text>
</comment>